<evidence type="ECO:0000256" key="5">
    <source>
        <dbReference type="ARBA" id="ARBA00022833"/>
    </source>
</evidence>
<evidence type="ECO:0000256" key="7">
    <source>
        <dbReference type="PROSITE-ProRule" id="PRU00042"/>
    </source>
</evidence>
<dbReference type="PROSITE" id="PS50157">
    <property type="entry name" value="ZINC_FINGER_C2H2_2"/>
    <property type="match status" value="3"/>
</dbReference>
<keyword evidence="4 7" id="KW-0863">Zinc-finger</keyword>
<feature type="compositionally biased region" description="Polar residues" evidence="8">
    <location>
        <begin position="427"/>
        <end position="437"/>
    </location>
</feature>
<evidence type="ECO:0000259" key="9">
    <source>
        <dbReference type="PROSITE" id="PS50157"/>
    </source>
</evidence>
<comment type="caution">
    <text evidence="10">The sequence shown here is derived from an EMBL/GenBank/DDBJ whole genome shotgun (WGS) entry which is preliminary data.</text>
</comment>
<evidence type="ECO:0000256" key="1">
    <source>
        <dbReference type="ARBA" id="ARBA00004123"/>
    </source>
</evidence>
<dbReference type="SUPFAM" id="SSF57667">
    <property type="entry name" value="beta-beta-alpha zinc fingers"/>
    <property type="match status" value="2"/>
</dbReference>
<dbReference type="PROSITE" id="PS00028">
    <property type="entry name" value="ZINC_FINGER_C2H2_1"/>
    <property type="match status" value="2"/>
</dbReference>
<dbReference type="GO" id="GO:0045893">
    <property type="term" value="P:positive regulation of DNA-templated transcription"/>
    <property type="evidence" value="ECO:0007669"/>
    <property type="project" value="UniProtKB-ARBA"/>
</dbReference>
<keyword evidence="5" id="KW-0862">Zinc</keyword>
<evidence type="ECO:0000256" key="3">
    <source>
        <dbReference type="ARBA" id="ARBA00022737"/>
    </source>
</evidence>
<feature type="compositionally biased region" description="Basic and acidic residues" evidence="8">
    <location>
        <begin position="438"/>
        <end position="463"/>
    </location>
</feature>
<dbReference type="InterPro" id="IPR050331">
    <property type="entry name" value="Zinc_finger"/>
</dbReference>
<dbReference type="FunFam" id="3.30.160.60:FF:000145">
    <property type="entry name" value="Zinc finger protein 574"/>
    <property type="match status" value="1"/>
</dbReference>
<feature type="compositionally biased region" description="Low complexity" evidence="8">
    <location>
        <begin position="314"/>
        <end position="333"/>
    </location>
</feature>
<evidence type="ECO:0000256" key="4">
    <source>
        <dbReference type="ARBA" id="ARBA00022771"/>
    </source>
</evidence>
<keyword evidence="6" id="KW-0539">Nucleus</keyword>
<protein>
    <recommendedName>
        <fullName evidence="9">C2H2-type domain-containing protein</fullName>
    </recommendedName>
</protein>
<gene>
    <name evidence="10" type="ORF">HDU87_003728</name>
</gene>
<keyword evidence="2" id="KW-0479">Metal-binding</keyword>
<dbReference type="InterPro" id="IPR013087">
    <property type="entry name" value="Znf_C2H2_type"/>
</dbReference>
<evidence type="ECO:0000313" key="11">
    <source>
        <dbReference type="Proteomes" id="UP001212152"/>
    </source>
</evidence>
<feature type="region of interest" description="Disordered" evidence="8">
    <location>
        <begin position="1"/>
        <end position="74"/>
    </location>
</feature>
<feature type="compositionally biased region" description="Polar residues" evidence="8">
    <location>
        <begin position="295"/>
        <end position="304"/>
    </location>
</feature>
<keyword evidence="11" id="KW-1185">Reference proteome</keyword>
<feature type="domain" description="C2H2-type" evidence="9">
    <location>
        <begin position="491"/>
        <end position="518"/>
    </location>
</feature>
<dbReference type="PANTHER" id="PTHR16515:SF49">
    <property type="entry name" value="GASTRULA ZINC FINGER PROTEIN XLCGF49.1-LIKE-RELATED"/>
    <property type="match status" value="1"/>
</dbReference>
<dbReference type="GO" id="GO:0008270">
    <property type="term" value="F:zinc ion binding"/>
    <property type="evidence" value="ECO:0007669"/>
    <property type="project" value="UniProtKB-KW"/>
</dbReference>
<organism evidence="10 11">
    <name type="scientific">Geranomyces variabilis</name>
    <dbReference type="NCBI Taxonomy" id="109894"/>
    <lineage>
        <taxon>Eukaryota</taxon>
        <taxon>Fungi</taxon>
        <taxon>Fungi incertae sedis</taxon>
        <taxon>Chytridiomycota</taxon>
        <taxon>Chytridiomycota incertae sedis</taxon>
        <taxon>Chytridiomycetes</taxon>
        <taxon>Spizellomycetales</taxon>
        <taxon>Powellomycetaceae</taxon>
        <taxon>Geranomyces</taxon>
    </lineage>
</organism>
<evidence type="ECO:0000256" key="2">
    <source>
        <dbReference type="ARBA" id="ARBA00022723"/>
    </source>
</evidence>
<feature type="compositionally biased region" description="Polar residues" evidence="8">
    <location>
        <begin position="52"/>
        <end position="66"/>
    </location>
</feature>
<dbReference type="Proteomes" id="UP001212152">
    <property type="component" value="Unassembled WGS sequence"/>
</dbReference>
<feature type="region of interest" description="Disordered" evidence="8">
    <location>
        <begin position="188"/>
        <end position="333"/>
    </location>
</feature>
<dbReference type="GO" id="GO:0005634">
    <property type="term" value="C:nucleus"/>
    <property type="evidence" value="ECO:0007669"/>
    <property type="project" value="UniProtKB-SubCell"/>
</dbReference>
<dbReference type="GO" id="GO:0043565">
    <property type="term" value="F:sequence-specific DNA binding"/>
    <property type="evidence" value="ECO:0007669"/>
    <property type="project" value="UniProtKB-ARBA"/>
</dbReference>
<feature type="compositionally biased region" description="Low complexity" evidence="8">
    <location>
        <begin position="24"/>
        <end position="39"/>
    </location>
</feature>
<feature type="compositionally biased region" description="Basic and acidic residues" evidence="8">
    <location>
        <begin position="10"/>
        <end position="23"/>
    </location>
</feature>
<feature type="region of interest" description="Disordered" evidence="8">
    <location>
        <begin position="365"/>
        <end position="469"/>
    </location>
</feature>
<accession>A0AAD5TJI3</accession>
<comment type="subcellular location">
    <subcellularLocation>
        <location evidence="1">Nucleus</location>
    </subcellularLocation>
</comment>
<dbReference type="PANTHER" id="PTHR16515">
    <property type="entry name" value="PR DOMAIN ZINC FINGER PROTEIN"/>
    <property type="match status" value="1"/>
</dbReference>
<dbReference type="Gene3D" id="3.30.160.60">
    <property type="entry name" value="Classic Zinc Finger"/>
    <property type="match status" value="2"/>
</dbReference>
<dbReference type="GO" id="GO:0005694">
    <property type="term" value="C:chromosome"/>
    <property type="evidence" value="ECO:0007669"/>
    <property type="project" value="UniProtKB-ARBA"/>
</dbReference>
<dbReference type="Pfam" id="PF00096">
    <property type="entry name" value="zf-C2H2"/>
    <property type="match status" value="1"/>
</dbReference>
<feature type="domain" description="C2H2-type" evidence="9">
    <location>
        <begin position="547"/>
        <end position="575"/>
    </location>
</feature>
<keyword evidence="3" id="KW-0677">Repeat</keyword>
<dbReference type="InterPro" id="IPR036236">
    <property type="entry name" value="Znf_C2H2_sf"/>
</dbReference>
<dbReference type="FunFam" id="3.30.160.60:FF:001732">
    <property type="entry name" value="Zgc:162936"/>
    <property type="match status" value="1"/>
</dbReference>
<reference evidence="10" key="1">
    <citation type="submission" date="2020-05" db="EMBL/GenBank/DDBJ databases">
        <title>Phylogenomic resolution of chytrid fungi.</title>
        <authorList>
            <person name="Stajich J.E."/>
            <person name="Amses K."/>
            <person name="Simmons R."/>
            <person name="Seto K."/>
            <person name="Myers J."/>
            <person name="Bonds A."/>
            <person name="Quandt C.A."/>
            <person name="Barry K."/>
            <person name="Liu P."/>
            <person name="Grigoriev I."/>
            <person name="Longcore J.E."/>
            <person name="James T.Y."/>
        </authorList>
    </citation>
    <scope>NUCLEOTIDE SEQUENCE</scope>
    <source>
        <strain evidence="10">JEL0379</strain>
    </source>
</reference>
<dbReference type="AlphaFoldDB" id="A0AAD5TJI3"/>
<feature type="compositionally biased region" description="Polar residues" evidence="8">
    <location>
        <begin position="270"/>
        <end position="279"/>
    </location>
</feature>
<sequence>MDIANLMCSESDKASLLERKGSRDSPGSASPPAGLPDAPRQSPLRHGAFQDTIATAVSATSQSTGPPSLRFKNAKSLSDGHFARPALPASQAAIPPWLAPAHSDNFYGHSLSAVGNQRKTSASTQQHLPAPLDTSTARLHQHQQQTAFVNGWPAYYPSPSPDRYAEQMGSIAQGFHAYPHAAGPPYANLMSDTTRLPAGGAHSSYGPSNSRQQQQQHHQHQATYDAGRRYSMPASVGHHGSLGADWFRQPPLQPRSADARAQQEQHHPQRVTNAPQAQHASPPFPRPANIDRRTSLASSLQQPIHKNLPGAAVPSSSSSSSSLPSSSSLSPSLLSSLASASRPSYHLPQHYQAQALHRRDLPVTTTTRRHSEDRPVSSSQRAARAGPFSAGPLDARESVAEAPHSDDAGTLSPEPETSYPPSPTHSDGSYSAGATNQRDSHARRGSDAAAMNHHDHSDSHEDASDPDADADSHFHRIVAMATIEFHQTGKIKCPSCHKDFSRLCNFRSHFRIHQVIRPFICNVCNQQFLRKHDLNRHERIHAGIKPFRCDRCGKGFVRKDALRRHENMVPDIQKFRCVAK</sequence>
<feature type="compositionally biased region" description="Basic and acidic residues" evidence="8">
    <location>
        <begin position="257"/>
        <end position="267"/>
    </location>
</feature>
<evidence type="ECO:0000256" key="8">
    <source>
        <dbReference type="SAM" id="MobiDB-lite"/>
    </source>
</evidence>
<evidence type="ECO:0000256" key="6">
    <source>
        <dbReference type="ARBA" id="ARBA00023242"/>
    </source>
</evidence>
<dbReference type="EMBL" id="JADGJQ010000028">
    <property type="protein sequence ID" value="KAJ3178176.1"/>
    <property type="molecule type" value="Genomic_DNA"/>
</dbReference>
<evidence type="ECO:0000313" key="10">
    <source>
        <dbReference type="EMBL" id="KAJ3178176.1"/>
    </source>
</evidence>
<name>A0AAD5TJI3_9FUNG</name>
<proteinExistence type="predicted"/>
<feature type="domain" description="C2H2-type" evidence="9">
    <location>
        <begin position="519"/>
        <end position="546"/>
    </location>
</feature>
<feature type="compositionally biased region" description="Basic and acidic residues" evidence="8">
    <location>
        <begin position="394"/>
        <end position="407"/>
    </location>
</feature>
<dbReference type="SMART" id="SM00355">
    <property type="entry name" value="ZnF_C2H2"/>
    <property type="match status" value="3"/>
</dbReference>